<reference evidence="1" key="5">
    <citation type="journal article" date="2021" name="G3 (Bethesda)">
        <title>Aegilops tauschii genome assembly Aet v5.0 features greater sequence contiguity and improved annotation.</title>
        <authorList>
            <person name="Wang L."/>
            <person name="Zhu T."/>
            <person name="Rodriguez J.C."/>
            <person name="Deal K.R."/>
            <person name="Dubcovsky J."/>
            <person name="McGuire P.E."/>
            <person name="Lux T."/>
            <person name="Spannagl M."/>
            <person name="Mayer K.F.X."/>
            <person name="Baldrich P."/>
            <person name="Meyers B.C."/>
            <person name="Huo N."/>
            <person name="Gu Y.Q."/>
            <person name="Zhou H."/>
            <person name="Devos K.M."/>
            <person name="Bennetzen J.L."/>
            <person name="Unver T."/>
            <person name="Budak H."/>
            <person name="Gulick P.J."/>
            <person name="Galiba G."/>
            <person name="Kalapos B."/>
            <person name="Nelson D.R."/>
            <person name="Li P."/>
            <person name="You F.M."/>
            <person name="Luo M.C."/>
            <person name="Dvorak J."/>
        </authorList>
    </citation>
    <scope>NUCLEOTIDE SEQUENCE [LARGE SCALE GENOMIC DNA]</scope>
    <source>
        <strain evidence="1">cv. AL8/78</strain>
    </source>
</reference>
<proteinExistence type="predicted"/>
<evidence type="ECO:0000313" key="1">
    <source>
        <dbReference type="EnsemblPlants" id="AET1Gv20433500.4"/>
    </source>
</evidence>
<dbReference type="EnsemblPlants" id="AET1Gv20433500.4">
    <property type="protein sequence ID" value="AET1Gv20433500.4"/>
    <property type="gene ID" value="AET1Gv20433500"/>
</dbReference>
<protein>
    <submittedName>
        <fullName evidence="1">Uncharacterized protein</fullName>
    </submittedName>
</protein>
<sequence>MTTDFGRHPDFRKKLDVEQLANSVRSWPGIKYNVSTCKSVRALLYTLDQFFYCI</sequence>
<reference evidence="2" key="1">
    <citation type="journal article" date="2014" name="Science">
        <title>Ancient hybridizations among the ancestral genomes of bread wheat.</title>
        <authorList>
            <consortium name="International Wheat Genome Sequencing Consortium,"/>
            <person name="Marcussen T."/>
            <person name="Sandve S.R."/>
            <person name="Heier L."/>
            <person name="Spannagl M."/>
            <person name="Pfeifer M."/>
            <person name="Jakobsen K.S."/>
            <person name="Wulff B.B."/>
            <person name="Steuernagel B."/>
            <person name="Mayer K.F."/>
            <person name="Olsen O.A."/>
        </authorList>
    </citation>
    <scope>NUCLEOTIDE SEQUENCE [LARGE SCALE GENOMIC DNA]</scope>
    <source>
        <strain evidence="2">cv. AL8/78</strain>
    </source>
</reference>
<dbReference type="Proteomes" id="UP000015105">
    <property type="component" value="Chromosome 1D"/>
</dbReference>
<evidence type="ECO:0000313" key="2">
    <source>
        <dbReference type="Proteomes" id="UP000015105"/>
    </source>
</evidence>
<reference evidence="1" key="3">
    <citation type="journal article" date="2017" name="Nature">
        <title>Genome sequence of the progenitor of the wheat D genome Aegilops tauschii.</title>
        <authorList>
            <person name="Luo M.C."/>
            <person name="Gu Y.Q."/>
            <person name="Puiu D."/>
            <person name="Wang H."/>
            <person name="Twardziok S.O."/>
            <person name="Deal K.R."/>
            <person name="Huo N."/>
            <person name="Zhu T."/>
            <person name="Wang L."/>
            <person name="Wang Y."/>
            <person name="McGuire P.E."/>
            <person name="Liu S."/>
            <person name="Long H."/>
            <person name="Ramasamy R.K."/>
            <person name="Rodriguez J.C."/>
            <person name="Van S.L."/>
            <person name="Yuan L."/>
            <person name="Wang Z."/>
            <person name="Xia Z."/>
            <person name="Xiao L."/>
            <person name="Anderson O.D."/>
            <person name="Ouyang S."/>
            <person name="Liang Y."/>
            <person name="Zimin A.V."/>
            <person name="Pertea G."/>
            <person name="Qi P."/>
            <person name="Bennetzen J.L."/>
            <person name="Dai X."/>
            <person name="Dawson M.W."/>
            <person name="Muller H.G."/>
            <person name="Kugler K."/>
            <person name="Rivarola-Duarte L."/>
            <person name="Spannagl M."/>
            <person name="Mayer K.F.X."/>
            <person name="Lu F.H."/>
            <person name="Bevan M.W."/>
            <person name="Leroy P."/>
            <person name="Li P."/>
            <person name="You F.M."/>
            <person name="Sun Q."/>
            <person name="Liu Z."/>
            <person name="Lyons E."/>
            <person name="Wicker T."/>
            <person name="Salzberg S.L."/>
            <person name="Devos K.M."/>
            <person name="Dvorak J."/>
        </authorList>
    </citation>
    <scope>NUCLEOTIDE SEQUENCE [LARGE SCALE GENOMIC DNA]</scope>
    <source>
        <strain evidence="1">cv. AL8/78</strain>
    </source>
</reference>
<reference evidence="1" key="4">
    <citation type="submission" date="2019-03" db="UniProtKB">
        <authorList>
            <consortium name="EnsemblPlants"/>
        </authorList>
    </citation>
    <scope>IDENTIFICATION</scope>
</reference>
<organism evidence="1 2">
    <name type="scientific">Aegilops tauschii subsp. strangulata</name>
    <name type="common">Goatgrass</name>
    <dbReference type="NCBI Taxonomy" id="200361"/>
    <lineage>
        <taxon>Eukaryota</taxon>
        <taxon>Viridiplantae</taxon>
        <taxon>Streptophyta</taxon>
        <taxon>Embryophyta</taxon>
        <taxon>Tracheophyta</taxon>
        <taxon>Spermatophyta</taxon>
        <taxon>Magnoliopsida</taxon>
        <taxon>Liliopsida</taxon>
        <taxon>Poales</taxon>
        <taxon>Poaceae</taxon>
        <taxon>BOP clade</taxon>
        <taxon>Pooideae</taxon>
        <taxon>Triticodae</taxon>
        <taxon>Triticeae</taxon>
        <taxon>Triticinae</taxon>
        <taxon>Aegilops</taxon>
    </lineage>
</organism>
<keyword evidence="2" id="KW-1185">Reference proteome</keyword>
<reference evidence="2" key="2">
    <citation type="journal article" date="2017" name="Nat. Plants">
        <title>The Aegilops tauschii genome reveals multiple impacts of transposons.</title>
        <authorList>
            <person name="Zhao G."/>
            <person name="Zou C."/>
            <person name="Li K."/>
            <person name="Wang K."/>
            <person name="Li T."/>
            <person name="Gao L."/>
            <person name="Zhang X."/>
            <person name="Wang H."/>
            <person name="Yang Z."/>
            <person name="Liu X."/>
            <person name="Jiang W."/>
            <person name="Mao L."/>
            <person name="Kong X."/>
            <person name="Jiao Y."/>
            <person name="Jia J."/>
        </authorList>
    </citation>
    <scope>NUCLEOTIDE SEQUENCE [LARGE SCALE GENOMIC DNA]</scope>
    <source>
        <strain evidence="2">cv. AL8/78</strain>
    </source>
</reference>
<name>A0A452YJH3_AEGTS</name>
<dbReference type="AlphaFoldDB" id="A0A452YJH3"/>
<dbReference type="Gramene" id="AET1Gv20433500.4">
    <property type="protein sequence ID" value="AET1Gv20433500.4"/>
    <property type="gene ID" value="AET1Gv20433500"/>
</dbReference>
<accession>A0A452YJH3</accession>